<dbReference type="PANTHER" id="PTHR24252:SF7">
    <property type="entry name" value="HYALIN"/>
    <property type="match status" value="1"/>
</dbReference>
<organism evidence="4 5">
    <name type="scientific">Phlebotomus papatasi</name>
    <name type="common">Sandfly</name>
    <dbReference type="NCBI Taxonomy" id="29031"/>
    <lineage>
        <taxon>Eukaryota</taxon>
        <taxon>Metazoa</taxon>
        <taxon>Ecdysozoa</taxon>
        <taxon>Arthropoda</taxon>
        <taxon>Hexapoda</taxon>
        <taxon>Insecta</taxon>
        <taxon>Pterygota</taxon>
        <taxon>Neoptera</taxon>
        <taxon>Endopterygota</taxon>
        <taxon>Diptera</taxon>
        <taxon>Nematocera</taxon>
        <taxon>Psychodoidea</taxon>
        <taxon>Psychodidae</taxon>
        <taxon>Phlebotomus</taxon>
        <taxon>Phlebotomus</taxon>
    </lineage>
</organism>
<dbReference type="Proteomes" id="UP000092462">
    <property type="component" value="Unassembled WGS sequence"/>
</dbReference>
<dbReference type="SMART" id="SM00020">
    <property type="entry name" value="Tryp_SPc"/>
    <property type="match status" value="1"/>
</dbReference>
<dbReference type="InterPro" id="IPR009003">
    <property type="entry name" value="Peptidase_S1_PA"/>
</dbReference>
<dbReference type="AlphaFoldDB" id="A0A1B0F070"/>
<evidence type="ECO:0000256" key="2">
    <source>
        <dbReference type="ARBA" id="ARBA00024195"/>
    </source>
</evidence>
<evidence type="ECO:0000313" key="4">
    <source>
        <dbReference type="EnsemblMetazoa" id="PPAI009871-PA"/>
    </source>
</evidence>
<dbReference type="CDD" id="cd00190">
    <property type="entry name" value="Tryp_SPc"/>
    <property type="match status" value="1"/>
</dbReference>
<evidence type="ECO:0000313" key="5">
    <source>
        <dbReference type="Proteomes" id="UP000092462"/>
    </source>
</evidence>
<name>A0A1B0F070_PHLPP</name>
<dbReference type="PROSITE" id="PS00134">
    <property type="entry name" value="TRYPSIN_HIS"/>
    <property type="match status" value="1"/>
</dbReference>
<dbReference type="PROSITE" id="PS50240">
    <property type="entry name" value="TRYPSIN_DOM"/>
    <property type="match status" value="1"/>
</dbReference>
<accession>A0A1B0F070</accession>
<proteinExistence type="inferred from homology"/>
<dbReference type="EnsemblMetazoa" id="PPAI009871-RA">
    <property type="protein sequence ID" value="PPAI009871-PA"/>
    <property type="gene ID" value="PPAI009871"/>
</dbReference>
<protein>
    <submittedName>
        <fullName evidence="4">Uncharacterized protein</fullName>
    </submittedName>
</protein>
<dbReference type="GO" id="GO:0004252">
    <property type="term" value="F:serine-type endopeptidase activity"/>
    <property type="evidence" value="ECO:0007669"/>
    <property type="project" value="InterPro"/>
</dbReference>
<evidence type="ECO:0000256" key="3">
    <source>
        <dbReference type="SAM" id="MobiDB-lite"/>
    </source>
</evidence>
<keyword evidence="5" id="KW-1185">Reference proteome</keyword>
<dbReference type="InterPro" id="IPR018114">
    <property type="entry name" value="TRYPSIN_HIS"/>
</dbReference>
<dbReference type="Pfam" id="PF00089">
    <property type="entry name" value="Trypsin"/>
    <property type="match status" value="1"/>
</dbReference>
<keyword evidence="1" id="KW-1015">Disulfide bond</keyword>
<dbReference type="PANTHER" id="PTHR24252">
    <property type="entry name" value="ACROSIN-RELATED"/>
    <property type="match status" value="1"/>
</dbReference>
<dbReference type="GO" id="GO:0006508">
    <property type="term" value="P:proteolysis"/>
    <property type="evidence" value="ECO:0007669"/>
    <property type="project" value="InterPro"/>
</dbReference>
<dbReference type="PRINTS" id="PR00722">
    <property type="entry name" value="CHYMOTRYPSIN"/>
</dbReference>
<dbReference type="SUPFAM" id="SSF50494">
    <property type="entry name" value="Trypsin-like serine proteases"/>
    <property type="match status" value="1"/>
</dbReference>
<dbReference type="Gene3D" id="2.40.10.10">
    <property type="entry name" value="Trypsin-like serine proteases"/>
    <property type="match status" value="1"/>
</dbReference>
<dbReference type="InterPro" id="IPR001314">
    <property type="entry name" value="Peptidase_S1A"/>
</dbReference>
<feature type="region of interest" description="Disordered" evidence="3">
    <location>
        <begin position="1"/>
        <end position="36"/>
    </location>
</feature>
<dbReference type="VEuPathDB" id="VectorBase:PPAPM1_001748"/>
<dbReference type="VEuPathDB" id="VectorBase:PPAI009871"/>
<dbReference type="EMBL" id="AJVK01007402">
    <property type="status" value="NOT_ANNOTATED_CDS"/>
    <property type="molecule type" value="Genomic_DNA"/>
</dbReference>
<sequence>SCGIQPLRRQPRDGESSKNRSQNRARRKGRIISGNPTEEGEYPWQVSLELLHPSLGFLGHWCGAVLVDANWILSAAHCVHNDLFNLPLPALWTAVLGEHDRSYESGWEQRIPIDKIVMHNNYQNYQHDLVLMRLSRPADIHHPSFVRPICLPSHTGANAYDEGQLDDRDDNFLRRLFSLYTKKPSRKSQKRRNDKFFQDRHITNRENNDLFYGFKTIDDFNLYQQVR</sequence>
<evidence type="ECO:0000256" key="1">
    <source>
        <dbReference type="ARBA" id="ARBA00023157"/>
    </source>
</evidence>
<dbReference type="FunFam" id="2.40.10.10:FF:000130">
    <property type="entry name" value="Chymotrypsinogen A"/>
    <property type="match status" value="1"/>
</dbReference>
<feature type="compositionally biased region" description="Basic residues" evidence="3">
    <location>
        <begin position="21"/>
        <end position="30"/>
    </location>
</feature>
<comment type="similarity">
    <text evidence="2">Belongs to the peptidase S1 family. CLIP subfamily.</text>
</comment>
<reference evidence="4" key="1">
    <citation type="submission" date="2022-08" db="UniProtKB">
        <authorList>
            <consortium name="EnsemblMetazoa"/>
        </authorList>
    </citation>
    <scope>IDENTIFICATION</scope>
    <source>
        <strain evidence="4">Israel</strain>
    </source>
</reference>
<dbReference type="InterPro" id="IPR043504">
    <property type="entry name" value="Peptidase_S1_PA_chymotrypsin"/>
</dbReference>
<dbReference type="InterPro" id="IPR001254">
    <property type="entry name" value="Trypsin_dom"/>
</dbReference>